<keyword evidence="2" id="KW-0812">Transmembrane</keyword>
<accession>A0A7S2JKZ4</accession>
<feature type="transmembrane region" description="Helical" evidence="2">
    <location>
        <begin position="287"/>
        <end position="307"/>
    </location>
</feature>
<comment type="subcellular location">
    <subcellularLocation>
        <location evidence="1">Membrane</location>
        <topology evidence="1">Multi-pass membrane protein</topology>
    </subcellularLocation>
</comment>
<evidence type="ECO:0000256" key="1">
    <source>
        <dbReference type="ARBA" id="ARBA00004141"/>
    </source>
</evidence>
<dbReference type="AlphaFoldDB" id="A0A7S2JKZ4"/>
<evidence type="ECO:0000256" key="2">
    <source>
        <dbReference type="SAM" id="Phobius"/>
    </source>
</evidence>
<protein>
    <recommendedName>
        <fullName evidence="4">Amino acid transporter transmembrane domain-containing protein</fullName>
    </recommendedName>
</protein>
<keyword evidence="2" id="KW-1133">Transmembrane helix</keyword>
<feature type="transmembrane region" description="Helical" evidence="2">
    <location>
        <begin position="207"/>
        <end position="229"/>
    </location>
</feature>
<reference evidence="3" key="1">
    <citation type="submission" date="2021-01" db="EMBL/GenBank/DDBJ databases">
        <authorList>
            <person name="Corre E."/>
            <person name="Pelletier E."/>
            <person name="Niang G."/>
            <person name="Scheremetjew M."/>
            <person name="Finn R."/>
            <person name="Kale V."/>
            <person name="Holt S."/>
            <person name="Cochrane G."/>
            <person name="Meng A."/>
            <person name="Brown T."/>
            <person name="Cohen L."/>
        </authorList>
    </citation>
    <scope>NUCLEOTIDE SEQUENCE</scope>
    <source>
        <strain evidence="3">RCC3387</strain>
    </source>
</reference>
<dbReference type="EMBL" id="HBGW01029486">
    <property type="protein sequence ID" value="CAD9549084.1"/>
    <property type="molecule type" value="Transcribed_RNA"/>
</dbReference>
<evidence type="ECO:0008006" key="4">
    <source>
        <dbReference type="Google" id="ProtNLM"/>
    </source>
</evidence>
<feature type="transmembrane region" description="Helical" evidence="2">
    <location>
        <begin position="107"/>
        <end position="130"/>
    </location>
</feature>
<keyword evidence="2" id="KW-0472">Membrane</keyword>
<evidence type="ECO:0000313" key="3">
    <source>
        <dbReference type="EMBL" id="CAD9549084.1"/>
    </source>
</evidence>
<feature type="transmembrane region" description="Helical" evidence="2">
    <location>
        <begin position="161"/>
        <end position="186"/>
    </location>
</feature>
<sequence length="316" mass="34680">MYKYCVCGTFLITLPMCFGDLQKTKNFTYVIMTARFIAVVLMVTISSMRSYHRFQEEGAAQVLSTVKLWETDQFMAVFGNGVFLFAIHHYLPSMISPLEPQRKAPQVIATAFGISYVLILIVSATAMVAWGGEALECSQHPGGHFCQVQPLYNLNFVPLGWFGGSMAIFIASYPSMAIVNIPIAAITTRNTMAQWLGITLSGAENPYTFTNICMTLVVLVPPSVVALITKNVQVVIAYVGGYAGLTTAVLCPLVVLVKCRELLSLDEGELQVLRRPLKSAFGNKKGYTFVCLMYALALILVTKKLFIDPKAPAPHP</sequence>
<dbReference type="PANTHER" id="PTHR16189:SF0">
    <property type="entry name" value="TRANSMEMBRANE PROTEIN 104"/>
    <property type="match status" value="1"/>
</dbReference>
<proteinExistence type="predicted"/>
<name>A0A7S2JKZ4_9DINO</name>
<gene>
    <name evidence="3" type="ORF">BRAN1462_LOCUS18733</name>
</gene>
<feature type="transmembrane region" description="Helical" evidence="2">
    <location>
        <begin position="235"/>
        <end position="257"/>
    </location>
</feature>
<dbReference type="GO" id="GO:0016020">
    <property type="term" value="C:membrane"/>
    <property type="evidence" value="ECO:0007669"/>
    <property type="project" value="UniProtKB-SubCell"/>
</dbReference>
<feature type="transmembrane region" description="Helical" evidence="2">
    <location>
        <begin position="29"/>
        <end position="48"/>
    </location>
</feature>
<organism evidence="3">
    <name type="scientific">Zooxanthella nutricula</name>
    <dbReference type="NCBI Taxonomy" id="1333877"/>
    <lineage>
        <taxon>Eukaryota</taxon>
        <taxon>Sar</taxon>
        <taxon>Alveolata</taxon>
        <taxon>Dinophyceae</taxon>
        <taxon>Peridiniales</taxon>
        <taxon>Peridiniales incertae sedis</taxon>
        <taxon>Zooxanthella</taxon>
    </lineage>
</organism>
<dbReference type="PANTHER" id="PTHR16189">
    <property type="entry name" value="TRANSMEMBRANE PROTEIN 104-RELATED"/>
    <property type="match status" value="1"/>
</dbReference>